<dbReference type="Pfam" id="PF12937">
    <property type="entry name" value="F-box-like"/>
    <property type="match status" value="1"/>
</dbReference>
<gene>
    <name evidence="3" type="ORF">BN946_scf185007.g28</name>
</gene>
<feature type="region of interest" description="Disordered" evidence="1">
    <location>
        <begin position="470"/>
        <end position="491"/>
    </location>
</feature>
<evidence type="ECO:0000259" key="2">
    <source>
        <dbReference type="PROSITE" id="PS50181"/>
    </source>
</evidence>
<dbReference type="Proteomes" id="UP000029665">
    <property type="component" value="Unassembled WGS sequence"/>
</dbReference>
<dbReference type="InterPro" id="IPR001810">
    <property type="entry name" value="F-box_dom"/>
</dbReference>
<evidence type="ECO:0000313" key="3">
    <source>
        <dbReference type="EMBL" id="CDO72974.1"/>
    </source>
</evidence>
<dbReference type="PROSITE" id="PS50181">
    <property type="entry name" value="FBOX"/>
    <property type="match status" value="1"/>
</dbReference>
<evidence type="ECO:0000313" key="4">
    <source>
        <dbReference type="Proteomes" id="UP000029665"/>
    </source>
</evidence>
<protein>
    <recommendedName>
        <fullName evidence="2">F-box domain-containing protein</fullName>
    </recommendedName>
</protein>
<dbReference type="SUPFAM" id="SSF52047">
    <property type="entry name" value="RNI-like"/>
    <property type="match status" value="1"/>
</dbReference>
<dbReference type="HOGENOM" id="CLU_020637_0_0_1"/>
<name>A0A060SL81_PYCCI</name>
<dbReference type="Gene3D" id="1.20.1280.50">
    <property type="match status" value="1"/>
</dbReference>
<comment type="caution">
    <text evidence="3">The sequence shown here is derived from an EMBL/GenBank/DDBJ whole genome shotgun (WGS) entry which is preliminary data.</text>
</comment>
<proteinExistence type="predicted"/>
<reference evidence="3" key="1">
    <citation type="submission" date="2014-01" db="EMBL/GenBank/DDBJ databases">
        <title>The genome of the white-rot fungus Pycnoporus cinnabarinus: a basidiomycete model with a versatile arsenal for lignocellulosic biomass breakdown.</title>
        <authorList>
            <person name="Levasseur A."/>
            <person name="Lomascolo A."/>
            <person name="Ruiz-Duenas F.J."/>
            <person name="Uzan E."/>
            <person name="Piumi F."/>
            <person name="Kues U."/>
            <person name="Ram A.F.J."/>
            <person name="Murat C."/>
            <person name="Haon M."/>
            <person name="Benoit I."/>
            <person name="Arfi Y."/>
            <person name="Chevret D."/>
            <person name="Drula E."/>
            <person name="Kwon M.J."/>
            <person name="Gouret P."/>
            <person name="Lesage-Meessen L."/>
            <person name="Lombard V."/>
            <person name="Mariette J."/>
            <person name="Noirot C."/>
            <person name="Park J."/>
            <person name="Patyshakuliyeva A."/>
            <person name="Wieneger R.A.B."/>
            <person name="Wosten H.A.B."/>
            <person name="Martin F."/>
            <person name="Coutinho P.M."/>
            <person name="de Vries R."/>
            <person name="Martinez A.T."/>
            <person name="Klopp C."/>
            <person name="Pontarotti P."/>
            <person name="Henrissat B."/>
            <person name="Record E."/>
        </authorList>
    </citation>
    <scope>NUCLEOTIDE SEQUENCE [LARGE SCALE GENOMIC DNA]</scope>
    <source>
        <strain evidence="3">BRFM137</strain>
    </source>
</reference>
<sequence length="589" mass="68463">MSNTTPFTLALLPAFHSLNHSHNPLEQWNNDELIRTYLKTCQDPKVEPDRELMRARLQMFRVRMFELEHLRACIRPAISYDFDRELAAIMYKRKLLLWMSFPIRDLPSEILTTIFRYVVWSSSGADQATQHRLRLTWVCKRFREVALADQTLWNSVWFRDSPPWPRSLAFIERAGTAPLDIRINEKERPEDTPEGANPNHPVITVPQINAILDVLLPRIRQIRILVVVLEDMDVVETFMRRFSDAGPPEILERFEMHRTGSPYLWPQNKSTGQGGFWPLSQHPTPKLRWLSLNGLTIDWNRLPPTNLRTIDLRRMSFQACPTSERWTQMLRASQDMYKLSLDAAGPQWTPTRIRDIPAVHLPHLRDLIIGDMSCLFALHILAHIDAPRVMSLSLMQLTGQDYGPLMEMLTGRFPDVRLLHLQGMELNKTDLNVRRVVRWFESMQHLKLFKFSQTKPYILEALLADPREHRSDDELDVQSSSASSSAGEAEDARPIICPELDTLYFHSQGEGDMATLTKGRKDLGVPFKRVYMPNTNITHIGQEEVNTIRENVGQFLLINHMVVTEEEDRIHEEMANSLGLAVRWRRYKR</sequence>
<dbReference type="STRING" id="5643.A0A060SL81"/>
<organism evidence="3 4">
    <name type="scientific">Pycnoporus cinnabarinus</name>
    <name type="common">Cinnabar-red polypore</name>
    <name type="synonym">Trametes cinnabarina</name>
    <dbReference type="NCBI Taxonomy" id="5643"/>
    <lineage>
        <taxon>Eukaryota</taxon>
        <taxon>Fungi</taxon>
        <taxon>Dikarya</taxon>
        <taxon>Basidiomycota</taxon>
        <taxon>Agaricomycotina</taxon>
        <taxon>Agaricomycetes</taxon>
        <taxon>Polyporales</taxon>
        <taxon>Polyporaceae</taxon>
        <taxon>Trametes</taxon>
    </lineage>
</organism>
<accession>A0A060SL81</accession>
<evidence type="ECO:0000256" key="1">
    <source>
        <dbReference type="SAM" id="MobiDB-lite"/>
    </source>
</evidence>
<feature type="domain" description="F-box" evidence="2">
    <location>
        <begin position="100"/>
        <end position="156"/>
    </location>
</feature>
<dbReference type="EMBL" id="CCBP010000119">
    <property type="protein sequence ID" value="CDO72974.1"/>
    <property type="molecule type" value="Genomic_DNA"/>
</dbReference>
<dbReference type="SUPFAM" id="SSF81383">
    <property type="entry name" value="F-box domain"/>
    <property type="match status" value="1"/>
</dbReference>
<dbReference type="AlphaFoldDB" id="A0A060SL81"/>
<dbReference type="OrthoDB" id="3226575at2759"/>
<keyword evidence="4" id="KW-1185">Reference proteome</keyword>
<dbReference type="InterPro" id="IPR036047">
    <property type="entry name" value="F-box-like_dom_sf"/>
</dbReference>
<dbReference type="OMA" id="IFHYVVW"/>